<keyword evidence="5" id="KW-1185">Reference proteome</keyword>
<protein>
    <submittedName>
        <fullName evidence="4">DUF4179 domain-containing protein</fullName>
    </submittedName>
</protein>
<evidence type="ECO:0000259" key="2">
    <source>
        <dbReference type="Pfam" id="PF13786"/>
    </source>
</evidence>
<gene>
    <name evidence="4" type="ORF">QTL97_06135</name>
</gene>
<dbReference type="Gene3D" id="2.60.40.1630">
    <property type="entry name" value="bacillus anthracis domain"/>
    <property type="match status" value="1"/>
</dbReference>
<dbReference type="EMBL" id="JAUBDJ010000003">
    <property type="protein sequence ID" value="MDW0116505.1"/>
    <property type="molecule type" value="Genomic_DNA"/>
</dbReference>
<evidence type="ECO:0000256" key="1">
    <source>
        <dbReference type="SAM" id="Phobius"/>
    </source>
</evidence>
<dbReference type="Proteomes" id="UP001271648">
    <property type="component" value="Unassembled WGS sequence"/>
</dbReference>
<dbReference type="Gene3D" id="2.60.40.1640">
    <property type="entry name" value="Conserved domain protein"/>
    <property type="match status" value="1"/>
</dbReference>
<evidence type="ECO:0000313" key="5">
    <source>
        <dbReference type="Proteomes" id="UP001271648"/>
    </source>
</evidence>
<evidence type="ECO:0000259" key="3">
    <source>
        <dbReference type="Pfam" id="PF18705"/>
    </source>
</evidence>
<keyword evidence="1" id="KW-1133">Transmembrane helix</keyword>
<feature type="domain" description="DUF5643" evidence="3">
    <location>
        <begin position="227"/>
        <end position="328"/>
    </location>
</feature>
<feature type="transmembrane region" description="Helical" evidence="1">
    <location>
        <begin position="50"/>
        <end position="73"/>
    </location>
</feature>
<accession>A0AAW9A826</accession>
<dbReference type="Pfam" id="PF18705">
    <property type="entry name" value="DUF5643"/>
    <property type="match status" value="1"/>
</dbReference>
<dbReference type="RefSeq" id="WP_283733450.1">
    <property type="nucleotide sequence ID" value="NZ_CP125968.1"/>
</dbReference>
<keyword evidence="1" id="KW-0472">Membrane</keyword>
<proteinExistence type="predicted"/>
<comment type="caution">
    <text evidence="4">The sequence shown here is derived from an EMBL/GenBank/DDBJ whole genome shotgun (WGS) entry which is preliminary data.</text>
</comment>
<dbReference type="Pfam" id="PF13786">
    <property type="entry name" value="DUF4179"/>
    <property type="match status" value="1"/>
</dbReference>
<sequence>MKKQFNHFNEIDINVHEFEEVEVPEFEKAQFKKDLRKQIKKNSSQKWTKGIAAACLAIGIGATSLVGLSYTTFAQEIPFVNSIFKLFSEKDHGTTLVGYDKFAEAENMTVESNGTTITITETLLDSKKLFVSYSIETDKDLGPIALIDGSFTLNGGQNSLFHAEHDIYKIAHKKYAGMTTVILPLSHSIDEGTFQFNIRELSNPENGDIVQGEWDFEIYAVASDTIVQTVEVPKSEKNDLNVEINKITYTPYSSIVNYKEGIHNEMLNNKYNVIYSELLLKDDLGNTYKSKFNGGYGNSGVTDYMITFGQLHPDAKTLIFTPIFHFKNLDNIYESVETMQLDDIILDVER</sequence>
<dbReference type="InterPro" id="IPR025436">
    <property type="entry name" value="DUF4179"/>
</dbReference>
<reference evidence="4 5" key="1">
    <citation type="submission" date="2023-06" db="EMBL/GenBank/DDBJ databases">
        <title>Sporosarcina sp. nov., isolated from Korean traditional fermented seafood 'Jeotgal'.</title>
        <authorList>
            <person name="Yang A.I."/>
            <person name="Shin N.-R."/>
        </authorList>
    </citation>
    <scope>NUCLEOTIDE SEQUENCE [LARGE SCALE GENOMIC DNA]</scope>
    <source>
        <strain evidence="4 5">KCTC43456</strain>
    </source>
</reference>
<name>A0AAW9A826_9BACL</name>
<dbReference type="InterPro" id="IPR040680">
    <property type="entry name" value="DUF5643"/>
</dbReference>
<dbReference type="AlphaFoldDB" id="A0AAW9A826"/>
<keyword evidence="1" id="KW-0812">Transmembrane</keyword>
<organism evidence="4 5">
    <name type="scientific">Sporosarcina thermotolerans</name>
    <dbReference type="NCBI Taxonomy" id="633404"/>
    <lineage>
        <taxon>Bacteria</taxon>
        <taxon>Bacillati</taxon>
        <taxon>Bacillota</taxon>
        <taxon>Bacilli</taxon>
        <taxon>Bacillales</taxon>
        <taxon>Caryophanaceae</taxon>
        <taxon>Sporosarcina</taxon>
    </lineage>
</organism>
<evidence type="ECO:0000313" key="4">
    <source>
        <dbReference type="EMBL" id="MDW0116505.1"/>
    </source>
</evidence>
<feature type="domain" description="DUF4179" evidence="2">
    <location>
        <begin position="44"/>
        <end position="136"/>
    </location>
</feature>